<dbReference type="Proteomes" id="UP001642487">
    <property type="component" value="Chromosome 9"/>
</dbReference>
<gene>
    <name evidence="6" type="ORF">CITCOLO1_LOCUS22595</name>
</gene>
<evidence type="ECO:0000256" key="4">
    <source>
        <dbReference type="ARBA" id="ARBA00023242"/>
    </source>
</evidence>
<feature type="domain" description="NAC" evidence="5">
    <location>
        <begin position="14"/>
        <end position="164"/>
    </location>
</feature>
<reference evidence="6 7" key="1">
    <citation type="submission" date="2024-03" db="EMBL/GenBank/DDBJ databases">
        <authorList>
            <person name="Gkanogiannis A."/>
            <person name="Becerra Lopez-Lavalle L."/>
        </authorList>
    </citation>
    <scope>NUCLEOTIDE SEQUENCE [LARGE SCALE GENOMIC DNA]</scope>
</reference>
<dbReference type="EMBL" id="OZ021743">
    <property type="protein sequence ID" value="CAK9330112.1"/>
    <property type="molecule type" value="Genomic_DNA"/>
</dbReference>
<dbReference type="Gene3D" id="2.170.150.80">
    <property type="entry name" value="NAC domain"/>
    <property type="match status" value="1"/>
</dbReference>
<evidence type="ECO:0000259" key="5">
    <source>
        <dbReference type="PROSITE" id="PS51005"/>
    </source>
</evidence>
<evidence type="ECO:0000256" key="2">
    <source>
        <dbReference type="ARBA" id="ARBA00023125"/>
    </source>
</evidence>
<evidence type="ECO:0000313" key="7">
    <source>
        <dbReference type="Proteomes" id="UP001642487"/>
    </source>
</evidence>
<dbReference type="PROSITE" id="PS51005">
    <property type="entry name" value="NAC"/>
    <property type="match status" value="1"/>
</dbReference>
<proteinExistence type="predicted"/>
<keyword evidence="2" id="KW-0238">DNA-binding</keyword>
<organism evidence="6 7">
    <name type="scientific">Citrullus colocynthis</name>
    <name type="common">colocynth</name>
    <dbReference type="NCBI Taxonomy" id="252529"/>
    <lineage>
        <taxon>Eukaryota</taxon>
        <taxon>Viridiplantae</taxon>
        <taxon>Streptophyta</taxon>
        <taxon>Embryophyta</taxon>
        <taxon>Tracheophyta</taxon>
        <taxon>Spermatophyta</taxon>
        <taxon>Magnoliopsida</taxon>
        <taxon>eudicotyledons</taxon>
        <taxon>Gunneridae</taxon>
        <taxon>Pentapetalae</taxon>
        <taxon>rosids</taxon>
        <taxon>fabids</taxon>
        <taxon>Cucurbitales</taxon>
        <taxon>Cucurbitaceae</taxon>
        <taxon>Benincaseae</taxon>
        <taxon>Citrullus</taxon>
    </lineage>
</organism>
<dbReference type="Pfam" id="PF02365">
    <property type="entry name" value="NAM"/>
    <property type="match status" value="1"/>
</dbReference>
<accession>A0ABP0ZHC7</accession>
<keyword evidence="3" id="KW-0804">Transcription</keyword>
<evidence type="ECO:0000313" key="6">
    <source>
        <dbReference type="EMBL" id="CAK9330112.1"/>
    </source>
</evidence>
<dbReference type="SUPFAM" id="SSF101941">
    <property type="entry name" value="NAC domain"/>
    <property type="match status" value="1"/>
</dbReference>
<keyword evidence="1" id="KW-0805">Transcription regulation</keyword>
<protein>
    <recommendedName>
        <fullName evidence="5">NAC domain-containing protein</fullName>
    </recommendedName>
</protein>
<dbReference type="InterPro" id="IPR003441">
    <property type="entry name" value="NAC-dom"/>
</dbReference>
<name>A0ABP0ZHC7_9ROSI</name>
<sequence>MAAVVVNKQDHLELPPGFRFHPTDEELISHYLFEKVMDSSFSCRAIGDVDLNKSEPWDLPWKAKMGEKEWYFFCVRDRKYPTGLRTNRATEAGYWKATGKDKDIYRGKSLVGMKKTLVFYRGRAPKGEKSDWVMHEYRLEGKLSALNLPKTAKNEWVICRVFQKNSSGKKVDISGMSKLGSFGNDFGHSILPPLTDSSSFNGETKCPVVQLPNNVPCFSIAMDSQRKLEPMASSYNTSLFSVIPNPIDSFPRNPHSNSMYSPPNQTFSVPPNLQFQNSVLLQEQQSLLRALIQNVNDGNTRESFKPERDKISISQETCLTTDVNNEISSVFPNLEMGRRPFDNSQEAPPAPMAPIDFDGFWNY</sequence>
<keyword evidence="7" id="KW-1185">Reference proteome</keyword>
<keyword evidence="4" id="KW-0539">Nucleus</keyword>
<dbReference type="PANTHER" id="PTHR31744">
    <property type="entry name" value="PROTEIN CUP-SHAPED COTYLEDON 2-RELATED"/>
    <property type="match status" value="1"/>
</dbReference>
<evidence type="ECO:0000256" key="3">
    <source>
        <dbReference type="ARBA" id="ARBA00023163"/>
    </source>
</evidence>
<evidence type="ECO:0000256" key="1">
    <source>
        <dbReference type="ARBA" id="ARBA00023015"/>
    </source>
</evidence>
<dbReference type="InterPro" id="IPR036093">
    <property type="entry name" value="NAC_dom_sf"/>
</dbReference>
<dbReference type="PANTHER" id="PTHR31744:SF104">
    <property type="entry name" value="NAC DOMAIN-CONTAINING PROTEIN 100"/>
    <property type="match status" value="1"/>
</dbReference>